<reference evidence="2 3" key="1">
    <citation type="submission" date="2021-05" db="EMBL/GenBank/DDBJ databases">
        <title>Genetic and Functional Diversity in Clade A Lucinid endosymbionts from the Bahamas.</title>
        <authorList>
            <person name="Giani N.M."/>
            <person name="Engel A.S."/>
            <person name="Campbell B.J."/>
        </authorList>
    </citation>
    <scope>NUCLEOTIDE SEQUENCE [LARGE SCALE GENOMIC DNA]</scope>
    <source>
        <strain evidence="2">LUC16012Gg_MoonRockCtena</strain>
    </source>
</reference>
<keyword evidence="1" id="KW-0175">Coiled coil</keyword>
<accession>A0A944QW67</accession>
<organism evidence="2 3">
    <name type="scientific">Candidatus Thiodiazotropha taylori</name>
    <dbReference type="NCBI Taxonomy" id="2792791"/>
    <lineage>
        <taxon>Bacteria</taxon>
        <taxon>Pseudomonadati</taxon>
        <taxon>Pseudomonadota</taxon>
        <taxon>Gammaproteobacteria</taxon>
        <taxon>Chromatiales</taxon>
        <taxon>Sedimenticolaceae</taxon>
        <taxon>Candidatus Thiodiazotropha</taxon>
    </lineage>
</organism>
<dbReference type="EMBL" id="JAHHGM010000020">
    <property type="protein sequence ID" value="MBT2990739.1"/>
    <property type="molecule type" value="Genomic_DNA"/>
</dbReference>
<feature type="coiled-coil region" evidence="1">
    <location>
        <begin position="1"/>
        <end position="127"/>
    </location>
</feature>
<name>A0A944QW67_9GAMM</name>
<protein>
    <submittedName>
        <fullName evidence="2">Uncharacterized protein</fullName>
    </submittedName>
</protein>
<evidence type="ECO:0000313" key="2">
    <source>
        <dbReference type="EMBL" id="MBT2990739.1"/>
    </source>
</evidence>
<comment type="caution">
    <text evidence="2">The sequence shown here is derived from an EMBL/GenBank/DDBJ whole genome shotgun (WGS) entry which is preliminary data.</text>
</comment>
<evidence type="ECO:0000313" key="3">
    <source>
        <dbReference type="Proteomes" id="UP000770889"/>
    </source>
</evidence>
<gene>
    <name evidence="2" type="ORF">KME65_17420</name>
</gene>
<dbReference type="Proteomes" id="UP000770889">
    <property type="component" value="Unassembled WGS sequence"/>
</dbReference>
<proteinExistence type="predicted"/>
<dbReference type="AlphaFoldDB" id="A0A944QW67"/>
<evidence type="ECO:0000256" key="1">
    <source>
        <dbReference type="SAM" id="Coils"/>
    </source>
</evidence>
<sequence length="204" mass="23846">MDEAVSRIENHDAVIDAALQESRDAIARLKLQQSQVNRKIDATNKQLDALHHDLENWVRRAKNLANSDESQAIACLERRDRCAEQIDQLQQQQEEYSDMAFRLANNLKQLEQKLISDEQRLQEFRGRDLSTKAENMMQHNACFKSVDLEQAFDRWELAINRNQMQYPVIDPAASNIDTLEERMQREERLAAHKAELEKLKEDES</sequence>